<dbReference type="EMBL" id="KB644415">
    <property type="protein sequence ID" value="EPS34919.1"/>
    <property type="molecule type" value="Genomic_DNA"/>
</dbReference>
<dbReference type="InterPro" id="IPR052158">
    <property type="entry name" value="INH-QAR"/>
</dbReference>
<proteinExistence type="predicted"/>
<dbReference type="STRING" id="933388.S7ZWV2"/>
<sequence>MATATEKNYYHVGVLLFPGVDILDFAGPIEVLSHALHNHNPDSPDRMFTFDTIARTSLIRAANCLTLKVDVLLDEARKCLSQYDILIVPGGPPSVIQLLAESSIPEVQLIRAYASLPATLNPQRPRILFSICTGALLVGATGLLSGLTVTTHHRALDTLQQLCARFGGKDRKLPEVVFKRYVDGGFLEENSLRVITAGGVSSGLDASFYLVRLLTDSEMVSFISRVMEYDWKQLN</sequence>
<dbReference type="SUPFAM" id="SSF52317">
    <property type="entry name" value="Class I glutamine amidotransferase-like"/>
    <property type="match status" value="1"/>
</dbReference>
<dbReference type="InterPro" id="IPR029062">
    <property type="entry name" value="Class_I_gatase-like"/>
</dbReference>
<dbReference type="Proteomes" id="UP000019376">
    <property type="component" value="Unassembled WGS sequence"/>
</dbReference>
<dbReference type="PANTHER" id="PTHR43130">
    <property type="entry name" value="ARAC-FAMILY TRANSCRIPTIONAL REGULATOR"/>
    <property type="match status" value="1"/>
</dbReference>
<organism evidence="2 3">
    <name type="scientific">Penicillium oxalicum (strain 114-2 / CGMCC 5302)</name>
    <name type="common">Penicillium decumbens</name>
    <dbReference type="NCBI Taxonomy" id="933388"/>
    <lineage>
        <taxon>Eukaryota</taxon>
        <taxon>Fungi</taxon>
        <taxon>Dikarya</taxon>
        <taxon>Ascomycota</taxon>
        <taxon>Pezizomycotina</taxon>
        <taxon>Eurotiomycetes</taxon>
        <taxon>Eurotiomycetidae</taxon>
        <taxon>Eurotiales</taxon>
        <taxon>Aspergillaceae</taxon>
        <taxon>Penicillium</taxon>
    </lineage>
</organism>
<accession>S7ZWV2</accession>
<reference evidence="2 3" key="1">
    <citation type="journal article" date="2013" name="PLoS ONE">
        <title>Genomic and secretomic analyses reveal unique features of the lignocellulolytic enzyme system of Penicillium decumbens.</title>
        <authorList>
            <person name="Liu G."/>
            <person name="Zhang L."/>
            <person name="Wei X."/>
            <person name="Zou G."/>
            <person name="Qin Y."/>
            <person name="Ma L."/>
            <person name="Li J."/>
            <person name="Zheng H."/>
            <person name="Wang S."/>
            <person name="Wang C."/>
            <person name="Xun L."/>
            <person name="Zhao G.-P."/>
            <person name="Zhou Z."/>
            <person name="Qu Y."/>
        </authorList>
    </citation>
    <scope>NUCLEOTIDE SEQUENCE [LARGE SCALE GENOMIC DNA]</scope>
    <source>
        <strain evidence="3">114-2 / CGMCC 5302</strain>
    </source>
</reference>
<evidence type="ECO:0000313" key="2">
    <source>
        <dbReference type="EMBL" id="EPS34919.1"/>
    </source>
</evidence>
<protein>
    <recommendedName>
        <fullName evidence="1">DJ-1/PfpI domain-containing protein</fullName>
    </recommendedName>
</protein>
<evidence type="ECO:0000259" key="1">
    <source>
        <dbReference type="Pfam" id="PF01965"/>
    </source>
</evidence>
<dbReference type="Pfam" id="PF01965">
    <property type="entry name" value="DJ-1_PfpI"/>
    <property type="match status" value="1"/>
</dbReference>
<dbReference type="PANTHER" id="PTHR43130:SF3">
    <property type="entry name" value="HTH-TYPE TRANSCRIPTIONAL REGULATOR RV1931C"/>
    <property type="match status" value="1"/>
</dbReference>
<dbReference type="Gene3D" id="3.40.50.880">
    <property type="match status" value="1"/>
</dbReference>
<evidence type="ECO:0000313" key="3">
    <source>
        <dbReference type="Proteomes" id="UP000019376"/>
    </source>
</evidence>
<gene>
    <name evidence="2" type="ORF">PDE_09883</name>
</gene>
<feature type="domain" description="DJ-1/PfpI" evidence="1">
    <location>
        <begin position="12"/>
        <end position="169"/>
    </location>
</feature>
<keyword evidence="3" id="KW-1185">Reference proteome</keyword>
<name>S7ZWV2_PENO1</name>
<dbReference type="PhylomeDB" id="S7ZWV2"/>
<dbReference type="CDD" id="cd03139">
    <property type="entry name" value="GATase1_PfpI_2"/>
    <property type="match status" value="1"/>
</dbReference>
<dbReference type="OrthoDB" id="543156at2759"/>
<dbReference type="eggNOG" id="ENOG502S8W8">
    <property type="taxonomic scope" value="Eukaryota"/>
</dbReference>
<dbReference type="AlphaFoldDB" id="S7ZWV2"/>
<dbReference type="InterPro" id="IPR002818">
    <property type="entry name" value="DJ-1/PfpI"/>
</dbReference>
<dbReference type="HOGENOM" id="CLU_000445_44_1_1"/>